<dbReference type="Proteomes" id="UP000675781">
    <property type="component" value="Unassembled WGS sequence"/>
</dbReference>
<evidence type="ECO:0000259" key="6">
    <source>
        <dbReference type="Pfam" id="PF01370"/>
    </source>
</evidence>
<evidence type="ECO:0000313" key="7">
    <source>
        <dbReference type="EMBL" id="MBR7838653.1"/>
    </source>
</evidence>
<gene>
    <name evidence="7" type="ORF">KDL01_35625</name>
</gene>
<name>A0A941EY84_9ACTN</name>
<evidence type="ECO:0000256" key="5">
    <source>
        <dbReference type="ARBA" id="ARBA00033067"/>
    </source>
</evidence>
<dbReference type="Gene3D" id="3.40.50.720">
    <property type="entry name" value="NAD(P)-binding Rossmann-like Domain"/>
    <property type="match status" value="1"/>
</dbReference>
<dbReference type="Gene3D" id="3.90.25.10">
    <property type="entry name" value="UDP-galactose 4-epimerase, domain 1"/>
    <property type="match status" value="1"/>
</dbReference>
<dbReference type="PANTHER" id="PTHR43725">
    <property type="entry name" value="UDP-GLUCOSE 4-EPIMERASE"/>
    <property type="match status" value="1"/>
</dbReference>
<evidence type="ECO:0000256" key="4">
    <source>
        <dbReference type="ARBA" id="ARBA00031367"/>
    </source>
</evidence>
<comment type="similarity">
    <text evidence="2">Belongs to the NAD(P)-dependent epimerase/dehydratase family.</text>
</comment>
<dbReference type="Pfam" id="PF01370">
    <property type="entry name" value="Epimerase"/>
    <property type="match status" value="1"/>
</dbReference>
<keyword evidence="8" id="KW-1185">Reference proteome</keyword>
<evidence type="ECO:0000256" key="1">
    <source>
        <dbReference type="ARBA" id="ARBA00004947"/>
    </source>
</evidence>
<evidence type="ECO:0000256" key="3">
    <source>
        <dbReference type="ARBA" id="ARBA00018569"/>
    </source>
</evidence>
<protein>
    <recommendedName>
        <fullName evidence="3">UDP-glucose 4-epimerase</fullName>
    </recommendedName>
    <alternativeName>
        <fullName evidence="5">Galactowaldenase</fullName>
    </alternativeName>
    <alternativeName>
        <fullName evidence="4">UDP-galactose 4-epimerase</fullName>
    </alternativeName>
</protein>
<evidence type="ECO:0000256" key="2">
    <source>
        <dbReference type="ARBA" id="ARBA00007637"/>
    </source>
</evidence>
<dbReference type="PANTHER" id="PTHR43725:SF54">
    <property type="entry name" value="UDP-N-ACETYL-D-QUINOVOSAMINE 4-EPIMERASE"/>
    <property type="match status" value="1"/>
</dbReference>
<accession>A0A941EY84</accession>
<comment type="pathway">
    <text evidence="1">Carbohydrate metabolism; galactose metabolism.</text>
</comment>
<sequence length="320" mass="33235">MRVLVTGAFGYVGSAVVGALTAEGHEVRALTTRRDGAPHPVSVASPSGAVEVVHGDVRDPEAMRQAVTGVDGVCHLAALTRVREAAERAAEYRDVNEIGTATVVAAAAAEAARSGRAVRFALASSGAVYGAPSVQPIPESLDLALTDTHAYGVTKRAAERVVLDAPLDGRFGAVVLRVFNAAGASVGGRIGDVETILPKAMAVAAGSQPCLTVNGDGTAVRDFVHVHDVARAFAAALAYARPDRRTVLNVGAVGASVLDIVDAVRTVSGHPVPVEHRPSRGEVPILLADTRRIRDELGWSPTYDELEAIVADAWLAKNRD</sequence>
<dbReference type="RefSeq" id="WP_212533105.1">
    <property type="nucleotide sequence ID" value="NZ_JAGSOG010000313.1"/>
</dbReference>
<comment type="caution">
    <text evidence="7">The sequence shown here is derived from an EMBL/GenBank/DDBJ whole genome shotgun (WGS) entry which is preliminary data.</text>
</comment>
<organism evidence="7 8">
    <name type="scientific">Actinospica durhamensis</name>
    <dbReference type="NCBI Taxonomy" id="1508375"/>
    <lineage>
        <taxon>Bacteria</taxon>
        <taxon>Bacillati</taxon>
        <taxon>Actinomycetota</taxon>
        <taxon>Actinomycetes</taxon>
        <taxon>Catenulisporales</taxon>
        <taxon>Actinospicaceae</taxon>
        <taxon>Actinospica</taxon>
    </lineage>
</organism>
<dbReference type="InterPro" id="IPR036291">
    <property type="entry name" value="NAD(P)-bd_dom_sf"/>
</dbReference>
<dbReference type="EMBL" id="JAGSOG010000313">
    <property type="protein sequence ID" value="MBR7838653.1"/>
    <property type="molecule type" value="Genomic_DNA"/>
</dbReference>
<proteinExistence type="inferred from homology"/>
<dbReference type="InterPro" id="IPR001509">
    <property type="entry name" value="Epimerase_deHydtase"/>
</dbReference>
<reference evidence="7" key="1">
    <citation type="submission" date="2021-04" db="EMBL/GenBank/DDBJ databases">
        <title>Genome based classification of Actinospica acidithermotolerans sp. nov., an actinobacterium isolated from an Indonesian hot spring.</title>
        <authorList>
            <person name="Kusuma A.B."/>
            <person name="Putra K.E."/>
            <person name="Nafisah S."/>
            <person name="Loh J."/>
            <person name="Nouioui I."/>
            <person name="Goodfellow M."/>
        </authorList>
    </citation>
    <scope>NUCLEOTIDE SEQUENCE</scope>
    <source>
        <strain evidence="7">CSCA 57</strain>
    </source>
</reference>
<evidence type="ECO:0000313" key="8">
    <source>
        <dbReference type="Proteomes" id="UP000675781"/>
    </source>
</evidence>
<dbReference type="SUPFAM" id="SSF51735">
    <property type="entry name" value="NAD(P)-binding Rossmann-fold domains"/>
    <property type="match status" value="1"/>
</dbReference>
<dbReference type="AlphaFoldDB" id="A0A941EY84"/>
<feature type="domain" description="NAD-dependent epimerase/dehydratase" evidence="6">
    <location>
        <begin position="3"/>
        <end position="251"/>
    </location>
</feature>